<dbReference type="EMBL" id="JANBPT010000657">
    <property type="protein sequence ID" value="KAJ1914942.1"/>
    <property type="molecule type" value="Genomic_DNA"/>
</dbReference>
<name>A0A9W7ZR98_9FUNG</name>
<feature type="region of interest" description="Disordered" evidence="1">
    <location>
        <begin position="84"/>
        <end position="166"/>
    </location>
</feature>
<proteinExistence type="predicted"/>
<evidence type="ECO:0000313" key="2">
    <source>
        <dbReference type="EMBL" id="KAJ1914942.1"/>
    </source>
</evidence>
<feature type="compositionally biased region" description="Basic residues" evidence="1">
    <location>
        <begin position="139"/>
        <end position="148"/>
    </location>
</feature>
<organism evidence="2 3">
    <name type="scientific">Tieghemiomyces parasiticus</name>
    <dbReference type="NCBI Taxonomy" id="78921"/>
    <lineage>
        <taxon>Eukaryota</taxon>
        <taxon>Fungi</taxon>
        <taxon>Fungi incertae sedis</taxon>
        <taxon>Zoopagomycota</taxon>
        <taxon>Kickxellomycotina</taxon>
        <taxon>Dimargaritomycetes</taxon>
        <taxon>Dimargaritales</taxon>
        <taxon>Dimargaritaceae</taxon>
        <taxon>Tieghemiomyces</taxon>
    </lineage>
</organism>
<protein>
    <submittedName>
        <fullName evidence="2">Uncharacterized protein</fullName>
    </submittedName>
</protein>
<accession>A0A9W7ZR98</accession>
<feature type="region of interest" description="Disordered" evidence="1">
    <location>
        <begin position="1"/>
        <end position="43"/>
    </location>
</feature>
<gene>
    <name evidence="2" type="ORF">IWQ60_008614</name>
</gene>
<keyword evidence="3" id="KW-1185">Reference proteome</keyword>
<dbReference type="AlphaFoldDB" id="A0A9W7ZR98"/>
<sequence>MVAARANRGAIRSTSRSAAHAMERGPSRGRGTRSRRRQRPENLQASIRRLERVVQALQIRYIILCGYTDNPLIPPDLFLVPASSRPADSAHTGGGHRDHNPGNDPLHPDTLPRPTATSASPCHPAASSSASLPPSGRTTSHHYHHHHPLVSSSTAAGSGPHAPVRPVSTAATTAALAQVTLYSPGTYHHSPETVRSFLELQQERHRLAWYYLRTRCEADCAEFLLRRNSV</sequence>
<evidence type="ECO:0000256" key="1">
    <source>
        <dbReference type="SAM" id="MobiDB-lite"/>
    </source>
</evidence>
<reference evidence="2" key="1">
    <citation type="submission" date="2022-07" db="EMBL/GenBank/DDBJ databases">
        <title>Phylogenomic reconstructions and comparative analyses of Kickxellomycotina fungi.</title>
        <authorList>
            <person name="Reynolds N.K."/>
            <person name="Stajich J.E."/>
            <person name="Barry K."/>
            <person name="Grigoriev I.V."/>
            <person name="Crous P."/>
            <person name="Smith M.E."/>
        </authorList>
    </citation>
    <scope>NUCLEOTIDE SEQUENCE</scope>
    <source>
        <strain evidence="2">RSA 861</strain>
    </source>
</reference>
<dbReference type="Proteomes" id="UP001150569">
    <property type="component" value="Unassembled WGS sequence"/>
</dbReference>
<comment type="caution">
    <text evidence="2">The sequence shown here is derived from an EMBL/GenBank/DDBJ whole genome shotgun (WGS) entry which is preliminary data.</text>
</comment>
<evidence type="ECO:0000313" key="3">
    <source>
        <dbReference type="Proteomes" id="UP001150569"/>
    </source>
</evidence>
<feature type="compositionally biased region" description="Low complexity" evidence="1">
    <location>
        <begin position="114"/>
        <end position="135"/>
    </location>
</feature>